<keyword evidence="8" id="KW-0408">Iron</keyword>
<keyword evidence="6" id="KW-0479">Metal-binding</keyword>
<feature type="transmembrane region" description="Helical" evidence="11">
    <location>
        <begin position="36"/>
        <end position="58"/>
    </location>
</feature>
<evidence type="ECO:0000256" key="4">
    <source>
        <dbReference type="ARBA" id="ARBA00022617"/>
    </source>
</evidence>
<dbReference type="GO" id="GO:0046872">
    <property type="term" value="F:metal ion binding"/>
    <property type="evidence" value="ECO:0007669"/>
    <property type="project" value="UniProtKB-KW"/>
</dbReference>
<dbReference type="PANTHER" id="PTHR41910">
    <property type="entry name" value="SUCCINATE DEHYDROGENASE 2 MEMBRANE SUBUNIT SDHC"/>
    <property type="match status" value="1"/>
</dbReference>
<keyword evidence="7 11" id="KW-1133">Transmembrane helix</keyword>
<reference evidence="12 13" key="1">
    <citation type="journal article" date="2013" name="Genome Announc.">
        <title>First draft genome sequence from a member of the genus agrococcus, isolated from modern microbialites.</title>
        <authorList>
            <person name="White R.A.III."/>
            <person name="Grassa C.J."/>
            <person name="Suttle C.A."/>
        </authorList>
    </citation>
    <scope>NUCLEOTIDE SEQUENCE [LARGE SCALE GENOMIC DNA]</scope>
    <source>
        <strain evidence="12 13">RW1</strain>
    </source>
</reference>
<dbReference type="InterPro" id="IPR000701">
    <property type="entry name" value="SuccDH_FuR_B_TM-su"/>
</dbReference>
<sequence>MEGTRVSETSSSLTLPDPSPRKTSFSGTLYRGNEGMWSWVLHRITGVAIYFFLLVHVLDTALIRVSPEAYNAVMATYKNPIMGLGEVVLVGAVVLHALNGLRIILVDVWPWATRNQRPLFWIVMGVVVVLMAYFVPNHLINVFSPMEGAE</sequence>
<keyword evidence="9 11" id="KW-0472">Membrane</keyword>
<dbReference type="Proteomes" id="UP000016462">
    <property type="component" value="Unassembled WGS sequence"/>
</dbReference>
<dbReference type="InterPro" id="IPR039023">
    <property type="entry name" value="SdhC_prok"/>
</dbReference>
<evidence type="ECO:0000256" key="6">
    <source>
        <dbReference type="ARBA" id="ARBA00022723"/>
    </source>
</evidence>
<evidence type="ECO:0000256" key="9">
    <source>
        <dbReference type="ARBA" id="ARBA00023136"/>
    </source>
</evidence>
<proteinExistence type="inferred from homology"/>
<comment type="subcellular location">
    <subcellularLocation>
        <location evidence="2">Membrane</location>
    </subcellularLocation>
</comment>
<accession>U1MW88</accession>
<feature type="transmembrane region" description="Helical" evidence="11">
    <location>
        <begin position="79"/>
        <end position="98"/>
    </location>
</feature>
<evidence type="ECO:0000256" key="2">
    <source>
        <dbReference type="ARBA" id="ARBA00004370"/>
    </source>
</evidence>
<dbReference type="InterPro" id="IPR014314">
    <property type="entry name" value="Succ_DH_cytb556"/>
</dbReference>
<evidence type="ECO:0000256" key="8">
    <source>
        <dbReference type="ARBA" id="ARBA00023004"/>
    </source>
</evidence>
<keyword evidence="13" id="KW-1185">Reference proteome</keyword>
<feature type="region of interest" description="Disordered" evidence="10">
    <location>
        <begin position="1"/>
        <end position="26"/>
    </location>
</feature>
<evidence type="ECO:0000256" key="7">
    <source>
        <dbReference type="ARBA" id="ARBA00022989"/>
    </source>
</evidence>
<keyword evidence="5 11" id="KW-0812">Transmembrane</keyword>
<evidence type="ECO:0000256" key="10">
    <source>
        <dbReference type="SAM" id="MobiDB-lite"/>
    </source>
</evidence>
<dbReference type="Gene3D" id="1.20.1300.10">
    <property type="entry name" value="Fumarate reductase/succinate dehydrogenase, transmembrane subunit"/>
    <property type="match status" value="1"/>
</dbReference>
<dbReference type="AlphaFoldDB" id="U1MW88"/>
<evidence type="ECO:0000256" key="11">
    <source>
        <dbReference type="SAM" id="Phobius"/>
    </source>
</evidence>
<protein>
    <recommendedName>
        <fullName evidence="14">Succinate dehydrogenase</fullName>
    </recommendedName>
</protein>
<dbReference type="CDD" id="cd03501">
    <property type="entry name" value="SQR_TypeA_SdhC_like"/>
    <property type="match status" value="1"/>
</dbReference>
<evidence type="ECO:0008006" key="14">
    <source>
        <dbReference type="Google" id="ProtNLM"/>
    </source>
</evidence>
<name>U1MW88_9MICO</name>
<dbReference type="GO" id="GO:0009055">
    <property type="term" value="F:electron transfer activity"/>
    <property type="evidence" value="ECO:0007669"/>
    <property type="project" value="InterPro"/>
</dbReference>
<dbReference type="EMBL" id="ASHR01000014">
    <property type="protein sequence ID" value="ERG64875.1"/>
    <property type="molecule type" value="Genomic_DNA"/>
</dbReference>
<dbReference type="SUPFAM" id="SSF81343">
    <property type="entry name" value="Fumarate reductase respiratory complex transmembrane subunits"/>
    <property type="match status" value="1"/>
</dbReference>
<evidence type="ECO:0000313" key="12">
    <source>
        <dbReference type="EMBL" id="ERG64875.1"/>
    </source>
</evidence>
<gene>
    <name evidence="12" type="ORF">L332_10525</name>
</gene>
<dbReference type="Pfam" id="PF01127">
    <property type="entry name" value="Sdh_cyt"/>
    <property type="match status" value="1"/>
</dbReference>
<evidence type="ECO:0000256" key="1">
    <source>
        <dbReference type="ARBA" id="ARBA00001971"/>
    </source>
</evidence>
<comment type="caution">
    <text evidence="12">The sequence shown here is derived from an EMBL/GenBank/DDBJ whole genome shotgun (WGS) entry which is preliminary data.</text>
</comment>
<feature type="compositionally biased region" description="Low complexity" evidence="10">
    <location>
        <begin position="7"/>
        <end position="16"/>
    </location>
</feature>
<comment type="cofactor">
    <cofactor evidence="1">
        <name>heme</name>
        <dbReference type="ChEBI" id="CHEBI:30413"/>
    </cofactor>
</comment>
<dbReference type="GO" id="GO:0006099">
    <property type="term" value="P:tricarboxylic acid cycle"/>
    <property type="evidence" value="ECO:0007669"/>
    <property type="project" value="InterPro"/>
</dbReference>
<evidence type="ECO:0000313" key="13">
    <source>
        <dbReference type="Proteomes" id="UP000016462"/>
    </source>
</evidence>
<dbReference type="NCBIfam" id="TIGR02970">
    <property type="entry name" value="succ_dehyd_cytB"/>
    <property type="match status" value="1"/>
</dbReference>
<dbReference type="InterPro" id="IPR034804">
    <property type="entry name" value="SQR/QFR_C/D"/>
</dbReference>
<keyword evidence="4" id="KW-0349">Heme</keyword>
<evidence type="ECO:0000256" key="3">
    <source>
        <dbReference type="ARBA" id="ARBA00007244"/>
    </source>
</evidence>
<dbReference type="PANTHER" id="PTHR41910:SF1">
    <property type="entry name" value="SUCCINATE DEHYDROGENASE HYDROPHOBIC MEMBRANE ANCHOR SUBUNIT"/>
    <property type="match status" value="1"/>
</dbReference>
<dbReference type="GO" id="GO:0016020">
    <property type="term" value="C:membrane"/>
    <property type="evidence" value="ECO:0007669"/>
    <property type="project" value="UniProtKB-SubCell"/>
</dbReference>
<organism evidence="12 13">
    <name type="scientific">Agrococcus pavilionensis RW1</name>
    <dbReference type="NCBI Taxonomy" id="1330458"/>
    <lineage>
        <taxon>Bacteria</taxon>
        <taxon>Bacillati</taxon>
        <taxon>Actinomycetota</taxon>
        <taxon>Actinomycetes</taxon>
        <taxon>Micrococcales</taxon>
        <taxon>Microbacteriaceae</taxon>
        <taxon>Agrococcus</taxon>
    </lineage>
</organism>
<comment type="similarity">
    <text evidence="3">Belongs to the cytochrome b560 family.</text>
</comment>
<evidence type="ECO:0000256" key="5">
    <source>
        <dbReference type="ARBA" id="ARBA00022692"/>
    </source>
</evidence>
<feature type="transmembrane region" description="Helical" evidence="11">
    <location>
        <begin position="118"/>
        <end position="136"/>
    </location>
</feature>